<protein>
    <submittedName>
        <fullName evidence="4">C2 domain-containing protein</fullName>
    </submittedName>
</protein>
<feature type="signal peptide" evidence="1">
    <location>
        <begin position="1"/>
        <end position="23"/>
    </location>
</feature>
<dbReference type="WBParaSite" id="HNAJ_0001076601-mRNA-1">
    <property type="protein sequence ID" value="HNAJ_0001076601-mRNA-1"/>
    <property type="gene ID" value="HNAJ_0001076601"/>
</dbReference>
<keyword evidence="1" id="KW-0732">Signal</keyword>
<dbReference type="SUPFAM" id="SSF49562">
    <property type="entry name" value="C2 domain (Calcium/lipid-binding domain, CaLB)"/>
    <property type="match status" value="1"/>
</dbReference>
<evidence type="ECO:0000256" key="1">
    <source>
        <dbReference type="SAM" id="SignalP"/>
    </source>
</evidence>
<evidence type="ECO:0000313" key="4">
    <source>
        <dbReference type="WBParaSite" id="HNAJ_0001076601-mRNA-1"/>
    </source>
</evidence>
<reference evidence="4" key="1">
    <citation type="submission" date="2017-02" db="UniProtKB">
        <authorList>
            <consortium name="WormBaseParasite"/>
        </authorList>
    </citation>
    <scope>IDENTIFICATION</scope>
</reference>
<name>A0A0R3TSW5_RODNA</name>
<accession>A0A0R3TSW5</accession>
<reference evidence="2 3" key="2">
    <citation type="submission" date="2018-11" db="EMBL/GenBank/DDBJ databases">
        <authorList>
            <consortium name="Pathogen Informatics"/>
        </authorList>
    </citation>
    <scope>NUCLEOTIDE SEQUENCE [LARGE SCALE GENOMIC DNA]</scope>
</reference>
<dbReference type="AlphaFoldDB" id="A0A0R3TSW5"/>
<dbReference type="EMBL" id="UZAE01013206">
    <property type="protein sequence ID" value="VDO08721.1"/>
    <property type="molecule type" value="Genomic_DNA"/>
</dbReference>
<keyword evidence="3" id="KW-1185">Reference proteome</keyword>
<dbReference type="InterPro" id="IPR035892">
    <property type="entry name" value="C2_domain_sf"/>
</dbReference>
<evidence type="ECO:0000313" key="3">
    <source>
        <dbReference type="Proteomes" id="UP000278807"/>
    </source>
</evidence>
<dbReference type="Proteomes" id="UP000278807">
    <property type="component" value="Unassembled WGS sequence"/>
</dbReference>
<gene>
    <name evidence="2" type="ORF">HNAJ_LOCUS10761</name>
</gene>
<proteinExistence type="predicted"/>
<evidence type="ECO:0000313" key="2">
    <source>
        <dbReference type="EMBL" id="VDO08721.1"/>
    </source>
</evidence>
<dbReference type="OrthoDB" id="6287410at2759"/>
<sequence>MNPSRSMGVIKLFIITLFATFQCVKNPNLCSEKHIENNLHLCIQEIKGLPIGNDYFCEIYLDDALYAQTASKTVTETLPWSEEFSFTHVPSFNEIQVLLWMFVSTMVVEKVKNRRASLPRSGVVSVGSNERLSTYRISIPNHSDSIISMESEVSSSTENTSVLDDVRSRKRRRPMGMSGKKASANLLLIGTFHYSMPRFSARSVDS</sequence>
<organism evidence="4">
    <name type="scientific">Rodentolepis nana</name>
    <name type="common">Dwarf tapeworm</name>
    <name type="synonym">Hymenolepis nana</name>
    <dbReference type="NCBI Taxonomy" id="102285"/>
    <lineage>
        <taxon>Eukaryota</taxon>
        <taxon>Metazoa</taxon>
        <taxon>Spiralia</taxon>
        <taxon>Lophotrochozoa</taxon>
        <taxon>Platyhelminthes</taxon>
        <taxon>Cestoda</taxon>
        <taxon>Eucestoda</taxon>
        <taxon>Cyclophyllidea</taxon>
        <taxon>Hymenolepididae</taxon>
        <taxon>Rodentolepis</taxon>
    </lineage>
</organism>
<feature type="chain" id="PRO_5043132020" evidence="1">
    <location>
        <begin position="24"/>
        <end position="206"/>
    </location>
</feature>
<dbReference type="STRING" id="102285.A0A0R3TSW5"/>